<dbReference type="EMBL" id="DF933811">
    <property type="protein sequence ID" value="GAM34973.1"/>
    <property type="molecule type" value="Genomic_DNA"/>
</dbReference>
<organism evidence="2 3">
    <name type="scientific">Talaromyces pinophilus</name>
    <name type="common">Penicillium pinophilum</name>
    <dbReference type="NCBI Taxonomy" id="128442"/>
    <lineage>
        <taxon>Eukaryota</taxon>
        <taxon>Fungi</taxon>
        <taxon>Dikarya</taxon>
        <taxon>Ascomycota</taxon>
        <taxon>Pezizomycotina</taxon>
        <taxon>Eurotiomycetes</taxon>
        <taxon>Eurotiomycetidae</taxon>
        <taxon>Eurotiales</taxon>
        <taxon>Trichocomaceae</taxon>
        <taxon>Talaromyces</taxon>
        <taxon>Talaromyces sect. Talaromyces</taxon>
    </lineage>
</organism>
<reference evidence="3" key="1">
    <citation type="journal article" date="2015" name="Genome Announc.">
        <title>Draft genome sequence of Talaromyces cellulolyticus strain Y-94, a source of lignocellulosic biomass-degrading enzymes.</title>
        <authorList>
            <person name="Fujii T."/>
            <person name="Koike H."/>
            <person name="Sawayama S."/>
            <person name="Yano S."/>
            <person name="Inoue H."/>
        </authorList>
    </citation>
    <scope>NUCLEOTIDE SEQUENCE [LARGE SCALE GENOMIC DNA]</scope>
    <source>
        <strain evidence="3">Y-94</strain>
    </source>
</reference>
<proteinExistence type="predicted"/>
<accession>A0A6V8H1W3</accession>
<feature type="region of interest" description="Disordered" evidence="1">
    <location>
        <begin position="381"/>
        <end position="413"/>
    </location>
</feature>
<gene>
    <name evidence="2" type="ORF">TCE0_015f02907</name>
</gene>
<dbReference type="AlphaFoldDB" id="A0A6V8H1W3"/>
<keyword evidence="3" id="KW-1185">Reference proteome</keyword>
<name>A0A6V8H1W3_TALPI</name>
<evidence type="ECO:0000313" key="2">
    <source>
        <dbReference type="EMBL" id="GAM34973.1"/>
    </source>
</evidence>
<evidence type="ECO:0000256" key="1">
    <source>
        <dbReference type="SAM" id="MobiDB-lite"/>
    </source>
</evidence>
<comment type="caution">
    <text evidence="2">The sequence shown here is derived from an EMBL/GenBank/DDBJ whole genome shotgun (WGS) entry which is preliminary data.</text>
</comment>
<sequence>MFTARITTLPQKDTRNPIWAKSCCLHCAKLIGSIDLFCVPFLDNGVYKCIRCFNLRIKCTALPRDCVDDFVYVQQRFQYSGLETAFEARNAWIDRMNLESPSLGIEQQLSSIRQSIDRLSCNMERLINYHLPNGGEQHMGQNIFCHTAAEGMGMGMDEQRRRKLQERKAKERLQILELKNLIQQQTADYEKRTNKILRNKIGVRLRQLKHDLELKEASLDEITVILLVLLSTINISFNSGCLIGLPLHQVDLSYLTFLNLNIMSYHLSSFGQLCFIQQSSPLHSQPVPAVRITALPPKDPRNPIWAADCCMNCAKLVGSADLFCVPCPAKGKCVRCFNLNLPCEPLREDNGRFFREIQQYFQFYDLQTAFEARKAWFDPDQSPTWEEGCEPPGDADGTADSQSKGATTEKAPKQLSEIQMQQKRKAAIESLIAEETAKYEMETDLVLKDRFGRRVEQLERHLAVVKSSIEKLEAGVDV</sequence>
<protein>
    <submittedName>
        <fullName evidence="2">Uncharacterized protein</fullName>
    </submittedName>
</protein>
<evidence type="ECO:0000313" key="3">
    <source>
        <dbReference type="Proteomes" id="UP000053095"/>
    </source>
</evidence>
<dbReference type="Proteomes" id="UP000053095">
    <property type="component" value="Unassembled WGS sequence"/>
</dbReference>